<accession>A0ABY4JJH8</accession>
<dbReference type="SUPFAM" id="SSF47413">
    <property type="entry name" value="lambda repressor-like DNA-binding domains"/>
    <property type="match status" value="1"/>
</dbReference>
<evidence type="ECO:0000256" key="1">
    <source>
        <dbReference type="PROSITE-ProRule" id="PRU00339"/>
    </source>
</evidence>
<proteinExistence type="predicted"/>
<dbReference type="RefSeq" id="WP_248267215.1">
    <property type="nucleotide sequence ID" value="NZ_CP096034.1"/>
</dbReference>
<dbReference type="InterPro" id="IPR019734">
    <property type="entry name" value="TPR_rpt"/>
</dbReference>
<name>A0ABY4JJH8_9BACI</name>
<protein>
    <submittedName>
        <fullName evidence="3">Helix-turn-helix domain-containing protein</fullName>
    </submittedName>
</protein>
<feature type="repeat" description="TPR" evidence="1">
    <location>
        <begin position="259"/>
        <end position="292"/>
    </location>
</feature>
<evidence type="ECO:0000313" key="3">
    <source>
        <dbReference type="EMBL" id="UPM53998.1"/>
    </source>
</evidence>
<organism evidence="3 4">
    <name type="scientific">Gottfriedia acidiceleris</name>
    <dbReference type="NCBI Taxonomy" id="371036"/>
    <lineage>
        <taxon>Bacteria</taxon>
        <taxon>Bacillati</taxon>
        <taxon>Bacillota</taxon>
        <taxon>Bacilli</taxon>
        <taxon>Bacillales</taxon>
        <taxon>Bacillaceae</taxon>
        <taxon>Gottfriedia</taxon>
    </lineage>
</organism>
<dbReference type="Pfam" id="PF01381">
    <property type="entry name" value="HTH_3"/>
    <property type="match status" value="1"/>
</dbReference>
<dbReference type="InterPro" id="IPR010982">
    <property type="entry name" value="Lambda_DNA-bd_dom_sf"/>
</dbReference>
<sequence>MYEGKIIKFYREKYKLTQEQLGKDICSVTHISKIECAQTKYAPEIVNLLSKRLGINMELEVANFMNIKQRLLHWHDVIIMQLFEEMDQINYEFEMEELIQISEYHDMYQLLRAKYFLTHNKINEAYKIIKKIQKKEAKLAQYESNLLKHILGIYYLAKQEYVKVIQILKSIDHTNYKNPEYYYHLAVAYHTLKAPVLTYYYAEKSHQFFKQINNYLRVIDAEMLMIIQVQGETLDEEIIIRFKNLIRSCELCNSPDRKAKALHNLAYEYYRGKNYKEASNYYKQSMHLKDSECSSYLLSLEGYIRSSFEDAACNLEELIQQAETGLSTAKKHSYTLYIHLFKLLLYFLKSKEKEYYHYLNNRALPMFMKSGFSFLVERSKKELFNYYSKMDLNEQAMEIAQLIVNS</sequence>
<dbReference type="EMBL" id="CP096034">
    <property type="protein sequence ID" value="UPM53998.1"/>
    <property type="molecule type" value="Genomic_DNA"/>
</dbReference>
<keyword evidence="4" id="KW-1185">Reference proteome</keyword>
<gene>
    <name evidence="3" type="ORF">MY490_19980</name>
</gene>
<keyword evidence="1" id="KW-0802">TPR repeat</keyword>
<dbReference type="SMART" id="SM00530">
    <property type="entry name" value="HTH_XRE"/>
    <property type="match status" value="1"/>
</dbReference>
<evidence type="ECO:0000259" key="2">
    <source>
        <dbReference type="PROSITE" id="PS50943"/>
    </source>
</evidence>
<dbReference type="Proteomes" id="UP000830639">
    <property type="component" value="Chromosome"/>
</dbReference>
<dbReference type="PROSITE" id="PS50943">
    <property type="entry name" value="HTH_CROC1"/>
    <property type="match status" value="1"/>
</dbReference>
<dbReference type="PROSITE" id="PS50005">
    <property type="entry name" value="TPR"/>
    <property type="match status" value="1"/>
</dbReference>
<feature type="domain" description="HTH cro/C1-type" evidence="2">
    <location>
        <begin position="7"/>
        <end position="61"/>
    </location>
</feature>
<evidence type="ECO:0000313" key="4">
    <source>
        <dbReference type="Proteomes" id="UP000830639"/>
    </source>
</evidence>
<dbReference type="InterPro" id="IPR011990">
    <property type="entry name" value="TPR-like_helical_dom_sf"/>
</dbReference>
<dbReference type="Gene3D" id="1.10.260.40">
    <property type="entry name" value="lambda repressor-like DNA-binding domains"/>
    <property type="match status" value="1"/>
</dbReference>
<dbReference type="CDD" id="cd00093">
    <property type="entry name" value="HTH_XRE"/>
    <property type="match status" value="1"/>
</dbReference>
<dbReference type="Gene3D" id="1.25.40.10">
    <property type="entry name" value="Tetratricopeptide repeat domain"/>
    <property type="match status" value="1"/>
</dbReference>
<reference evidence="3 4" key="1">
    <citation type="submission" date="2022-04" db="EMBL/GenBank/DDBJ databases">
        <title>Mechanism of arsenic methylation and mitigation arsenic toxicity by Bacillus sp. LH14 from an Arsenic-Contaminated Paddy Soil.</title>
        <authorList>
            <person name="Wang D."/>
        </authorList>
    </citation>
    <scope>NUCLEOTIDE SEQUENCE [LARGE SCALE GENOMIC DNA]</scope>
    <source>
        <strain evidence="3 4">LH14</strain>
    </source>
</reference>
<dbReference type="InterPro" id="IPR001387">
    <property type="entry name" value="Cro/C1-type_HTH"/>
</dbReference>